<evidence type="ECO:0000256" key="3">
    <source>
        <dbReference type="ARBA" id="ARBA00022729"/>
    </source>
</evidence>
<dbReference type="GO" id="GO:0043190">
    <property type="term" value="C:ATP-binding cassette (ABC) transporter complex"/>
    <property type="evidence" value="ECO:0007669"/>
    <property type="project" value="InterPro"/>
</dbReference>
<feature type="signal peptide" evidence="4">
    <location>
        <begin position="1"/>
        <end position="21"/>
    </location>
</feature>
<comment type="similarity">
    <text evidence="1">Belongs to the bacterial solute-binding protein 5 family.</text>
</comment>
<evidence type="ECO:0000256" key="4">
    <source>
        <dbReference type="SAM" id="SignalP"/>
    </source>
</evidence>
<dbReference type="InterPro" id="IPR000914">
    <property type="entry name" value="SBP_5_dom"/>
</dbReference>
<evidence type="ECO:0000259" key="5">
    <source>
        <dbReference type="Pfam" id="PF00496"/>
    </source>
</evidence>
<dbReference type="Gene3D" id="3.90.76.10">
    <property type="entry name" value="Dipeptide-binding Protein, Domain 1"/>
    <property type="match status" value="1"/>
</dbReference>
<dbReference type="EMBL" id="JADPIE010000009">
    <property type="protein sequence ID" value="MBF8438049.1"/>
    <property type="molecule type" value="Genomic_DNA"/>
</dbReference>
<sequence>MRKILVITLALVLAFSFTAAAEERTPEEIIHEYTYGGTLVMAETQSPEGMFNPLFSETTYDAQVNDMVFEPLNKIDPQGNPIPALAMDWERDDLTYTFYLDERAKFHDGEPVTAHDVEFTFKTFMHPDYDGVRASNFMEIDGAEEFRAGETDEVPGIRVIDDHTIEIELRSLYAPFLVQTTIFGIVPEHILGEYEVSELRGAEFNQNPIGSGPFKFDEYSDDEFTRMSYFEDFRTGRPYLDEIVIRYVDDQALVMMIERGEVDYANPPGENFDRFTEMDNITIHQSTRDGFGYIGINVEADTPVADQAVRQAMAHGINRQGFIDVVMNGLGIVSNSPISQASWAYTDDLNPYEYDPDRAQEILEEDGWEMNNDGVYERDGELLEFTMTASSGSEFIDQLMALAQDNLNEIGFDVSIERLEFNTMTDQIDDGELSTWFMGWSFGADPDPYSVWHSEGDWNRTNWSNERADELIENARQTLDQVERREYYIEFQQIWNEDMPYIPMYADIYLHTMNDRVRGYLPDPGVVSPFGRGHSEIQNIWIPKHYR</sequence>
<dbReference type="InterPro" id="IPR039424">
    <property type="entry name" value="SBP_5"/>
</dbReference>
<dbReference type="Pfam" id="PF00496">
    <property type="entry name" value="SBP_bac_5"/>
    <property type="match status" value="1"/>
</dbReference>
<dbReference type="SUPFAM" id="SSF53850">
    <property type="entry name" value="Periplasmic binding protein-like II"/>
    <property type="match status" value="1"/>
</dbReference>
<protein>
    <submittedName>
        <fullName evidence="6">Peptide-binding protein</fullName>
    </submittedName>
</protein>
<dbReference type="GO" id="GO:0042597">
    <property type="term" value="C:periplasmic space"/>
    <property type="evidence" value="ECO:0007669"/>
    <property type="project" value="UniProtKB-ARBA"/>
</dbReference>
<keyword evidence="2" id="KW-0813">Transport</keyword>
<accession>A0A931ATT0</accession>
<dbReference type="PANTHER" id="PTHR30290:SF9">
    <property type="entry name" value="OLIGOPEPTIDE-BINDING PROTEIN APPA"/>
    <property type="match status" value="1"/>
</dbReference>
<dbReference type="GO" id="GO:0015833">
    <property type="term" value="P:peptide transport"/>
    <property type="evidence" value="ECO:0007669"/>
    <property type="project" value="TreeGrafter"/>
</dbReference>
<gene>
    <name evidence="6" type="ORF">I0Q91_13235</name>
</gene>
<dbReference type="AlphaFoldDB" id="A0A931ATT0"/>
<organism evidence="6 7">
    <name type="scientific">Halonatronomonas betaini</name>
    <dbReference type="NCBI Taxonomy" id="2778430"/>
    <lineage>
        <taxon>Bacteria</taxon>
        <taxon>Bacillati</taxon>
        <taxon>Bacillota</taxon>
        <taxon>Clostridia</taxon>
        <taxon>Halanaerobiales</taxon>
        <taxon>Halarsenatibacteraceae</taxon>
        <taxon>Halonatronomonas</taxon>
    </lineage>
</organism>
<evidence type="ECO:0000256" key="2">
    <source>
        <dbReference type="ARBA" id="ARBA00022448"/>
    </source>
</evidence>
<evidence type="ECO:0000313" key="6">
    <source>
        <dbReference type="EMBL" id="MBF8438049.1"/>
    </source>
</evidence>
<dbReference type="Gene3D" id="3.40.190.10">
    <property type="entry name" value="Periplasmic binding protein-like II"/>
    <property type="match status" value="1"/>
</dbReference>
<dbReference type="PANTHER" id="PTHR30290">
    <property type="entry name" value="PERIPLASMIC BINDING COMPONENT OF ABC TRANSPORTER"/>
    <property type="match status" value="1"/>
</dbReference>
<evidence type="ECO:0000256" key="1">
    <source>
        <dbReference type="ARBA" id="ARBA00005695"/>
    </source>
</evidence>
<dbReference type="GO" id="GO:1904680">
    <property type="term" value="F:peptide transmembrane transporter activity"/>
    <property type="evidence" value="ECO:0007669"/>
    <property type="project" value="TreeGrafter"/>
</dbReference>
<keyword evidence="7" id="KW-1185">Reference proteome</keyword>
<dbReference type="PIRSF" id="PIRSF002741">
    <property type="entry name" value="MppA"/>
    <property type="match status" value="1"/>
</dbReference>
<keyword evidence="3 4" id="KW-0732">Signal</keyword>
<reference evidence="6" key="1">
    <citation type="submission" date="2020-11" db="EMBL/GenBank/DDBJ databases">
        <title>Halonatronomonas betainensis gen. nov., sp. nov. a novel haloalkaliphilic representative of the family Halanaerobiacae capable of betaine degradation.</title>
        <authorList>
            <person name="Boltyanskaya Y."/>
            <person name="Kevbrin V."/>
            <person name="Detkova E."/>
            <person name="Grouzdev D.S."/>
            <person name="Koziaeva V."/>
            <person name="Zhilina T."/>
        </authorList>
    </citation>
    <scope>NUCLEOTIDE SEQUENCE</scope>
    <source>
        <strain evidence="6">Z-7014</strain>
    </source>
</reference>
<dbReference type="CDD" id="cd08514">
    <property type="entry name" value="PBP2_AppA_like"/>
    <property type="match status" value="1"/>
</dbReference>
<evidence type="ECO:0000313" key="7">
    <source>
        <dbReference type="Proteomes" id="UP000621436"/>
    </source>
</evidence>
<proteinExistence type="inferred from homology"/>
<comment type="caution">
    <text evidence="6">The sequence shown here is derived from an EMBL/GenBank/DDBJ whole genome shotgun (WGS) entry which is preliminary data.</text>
</comment>
<dbReference type="Proteomes" id="UP000621436">
    <property type="component" value="Unassembled WGS sequence"/>
</dbReference>
<name>A0A931ATT0_9FIRM</name>
<dbReference type="InterPro" id="IPR030678">
    <property type="entry name" value="Peptide/Ni-bd"/>
</dbReference>
<dbReference type="Gene3D" id="3.10.105.10">
    <property type="entry name" value="Dipeptide-binding Protein, Domain 3"/>
    <property type="match status" value="1"/>
</dbReference>
<feature type="chain" id="PRO_5039643743" evidence="4">
    <location>
        <begin position="22"/>
        <end position="547"/>
    </location>
</feature>
<dbReference type="RefSeq" id="WP_270455145.1">
    <property type="nucleotide sequence ID" value="NZ_JADPIE010000009.1"/>
</dbReference>
<feature type="domain" description="Solute-binding protein family 5" evidence="5">
    <location>
        <begin position="81"/>
        <end position="454"/>
    </location>
</feature>